<dbReference type="Proteomes" id="UP001596395">
    <property type="component" value="Unassembled WGS sequence"/>
</dbReference>
<comment type="similarity">
    <text evidence="1">Belongs to the ABC transporter superfamily.</text>
</comment>
<keyword evidence="2" id="KW-0813">Transport</keyword>
<name>A0ABD5V790_9EURY</name>
<dbReference type="SUPFAM" id="SSF52540">
    <property type="entry name" value="P-loop containing nucleoside triphosphate hydrolases"/>
    <property type="match status" value="1"/>
</dbReference>
<accession>A0ABD5V790</accession>
<keyword evidence="4 7" id="KW-0067">ATP-binding</keyword>
<organism evidence="7 8">
    <name type="scientific">Halorubellus litoreus</name>
    <dbReference type="NCBI Taxonomy" id="755308"/>
    <lineage>
        <taxon>Archaea</taxon>
        <taxon>Methanobacteriati</taxon>
        <taxon>Methanobacteriota</taxon>
        <taxon>Stenosarchaea group</taxon>
        <taxon>Halobacteria</taxon>
        <taxon>Halobacteriales</taxon>
        <taxon>Halorubellaceae</taxon>
        <taxon>Halorubellus</taxon>
    </lineage>
</organism>
<dbReference type="InterPro" id="IPR003439">
    <property type="entry name" value="ABC_transporter-like_ATP-bd"/>
</dbReference>
<gene>
    <name evidence="7" type="ORF">ACFQGB_00320</name>
</gene>
<dbReference type="Gene3D" id="3.40.50.300">
    <property type="entry name" value="P-loop containing nucleotide triphosphate hydrolases"/>
    <property type="match status" value="1"/>
</dbReference>
<proteinExistence type="inferred from homology"/>
<evidence type="ECO:0000256" key="4">
    <source>
        <dbReference type="ARBA" id="ARBA00022840"/>
    </source>
</evidence>
<sequence>MSAISIAGLTKDYGDVRANDDVTLDVESGEVFGYLGPNGAGKTTTIRTIMGFQSPTSGTATVLGADVDDEGALVDARERIGYLPANPAFDDEATGREVLDLHASVKGDSRREELLELFEVPVDREIRGYSTGQRQKLGLVQAFMHDPDLLVMDEPTAGLDPLVQRTFNDFVRQEKAAGKTFFLSSHVLSEVRRVCDRIGIIRDGRIVEVASVADVLQRAGKYVRVRVAADVAREDVSLDGVHELTVQSVDGGYADLPMATAGGAGEGSDERDADATGTAFAELTFTYTGSFDALVDYLDGFHVLELDVEEAPLERVFMRFYDDETVGVDTGADVAGAGTGDARTESTDRGDDPMPAGADAGHGGDA</sequence>
<evidence type="ECO:0000256" key="5">
    <source>
        <dbReference type="SAM" id="MobiDB-lite"/>
    </source>
</evidence>
<evidence type="ECO:0000256" key="1">
    <source>
        <dbReference type="ARBA" id="ARBA00005417"/>
    </source>
</evidence>
<dbReference type="CDD" id="cd03230">
    <property type="entry name" value="ABC_DR_subfamily_A"/>
    <property type="match status" value="1"/>
</dbReference>
<dbReference type="InterPro" id="IPR003593">
    <property type="entry name" value="AAA+_ATPase"/>
</dbReference>
<dbReference type="RefSeq" id="WP_336348330.1">
    <property type="nucleotide sequence ID" value="NZ_JAZAQL010000001.1"/>
</dbReference>
<protein>
    <submittedName>
        <fullName evidence="7">ABC transporter ATP-binding protein</fullName>
    </submittedName>
</protein>
<feature type="domain" description="ABC transporter" evidence="6">
    <location>
        <begin position="4"/>
        <end position="228"/>
    </location>
</feature>
<feature type="compositionally biased region" description="Basic and acidic residues" evidence="5">
    <location>
        <begin position="342"/>
        <end position="352"/>
    </location>
</feature>
<evidence type="ECO:0000256" key="2">
    <source>
        <dbReference type="ARBA" id="ARBA00022448"/>
    </source>
</evidence>
<dbReference type="PANTHER" id="PTHR42711:SF5">
    <property type="entry name" value="ABC TRANSPORTER ATP-BINDING PROTEIN NATA"/>
    <property type="match status" value="1"/>
</dbReference>
<comment type="caution">
    <text evidence="7">The sequence shown here is derived from an EMBL/GenBank/DDBJ whole genome shotgun (WGS) entry which is preliminary data.</text>
</comment>
<evidence type="ECO:0000256" key="3">
    <source>
        <dbReference type="ARBA" id="ARBA00022741"/>
    </source>
</evidence>
<dbReference type="EMBL" id="JBHSXN010000001">
    <property type="protein sequence ID" value="MFC6951292.1"/>
    <property type="molecule type" value="Genomic_DNA"/>
</dbReference>
<dbReference type="PANTHER" id="PTHR42711">
    <property type="entry name" value="ABC TRANSPORTER ATP-BINDING PROTEIN"/>
    <property type="match status" value="1"/>
</dbReference>
<keyword evidence="3" id="KW-0547">Nucleotide-binding</keyword>
<evidence type="ECO:0000259" key="6">
    <source>
        <dbReference type="PROSITE" id="PS50893"/>
    </source>
</evidence>
<evidence type="ECO:0000313" key="8">
    <source>
        <dbReference type="Proteomes" id="UP001596395"/>
    </source>
</evidence>
<feature type="region of interest" description="Disordered" evidence="5">
    <location>
        <begin position="331"/>
        <end position="366"/>
    </location>
</feature>
<evidence type="ECO:0000313" key="7">
    <source>
        <dbReference type="EMBL" id="MFC6951292.1"/>
    </source>
</evidence>
<dbReference type="Pfam" id="PF00005">
    <property type="entry name" value="ABC_tran"/>
    <property type="match status" value="1"/>
</dbReference>
<reference evidence="7 8" key="1">
    <citation type="journal article" date="2019" name="Int. J. Syst. Evol. Microbiol.">
        <title>The Global Catalogue of Microorganisms (GCM) 10K type strain sequencing project: providing services to taxonomists for standard genome sequencing and annotation.</title>
        <authorList>
            <consortium name="The Broad Institute Genomics Platform"/>
            <consortium name="The Broad Institute Genome Sequencing Center for Infectious Disease"/>
            <person name="Wu L."/>
            <person name="Ma J."/>
        </authorList>
    </citation>
    <scope>NUCLEOTIDE SEQUENCE [LARGE SCALE GENOMIC DNA]</scope>
    <source>
        <strain evidence="7 8">GX26</strain>
    </source>
</reference>
<dbReference type="GO" id="GO:0005524">
    <property type="term" value="F:ATP binding"/>
    <property type="evidence" value="ECO:0007669"/>
    <property type="project" value="UniProtKB-KW"/>
</dbReference>
<dbReference type="PROSITE" id="PS50893">
    <property type="entry name" value="ABC_TRANSPORTER_2"/>
    <property type="match status" value="1"/>
</dbReference>
<dbReference type="InterPro" id="IPR050763">
    <property type="entry name" value="ABC_transporter_ATP-binding"/>
</dbReference>
<dbReference type="AlphaFoldDB" id="A0ABD5V790"/>
<keyword evidence="8" id="KW-1185">Reference proteome</keyword>
<dbReference type="SMART" id="SM00382">
    <property type="entry name" value="AAA"/>
    <property type="match status" value="1"/>
</dbReference>
<dbReference type="InterPro" id="IPR027417">
    <property type="entry name" value="P-loop_NTPase"/>
</dbReference>